<organism evidence="1 2">
    <name type="scientific">Comamonas testosteroni</name>
    <name type="common">Pseudomonas testosteroni</name>
    <dbReference type="NCBI Taxonomy" id="285"/>
    <lineage>
        <taxon>Bacteria</taxon>
        <taxon>Pseudomonadati</taxon>
        <taxon>Pseudomonadota</taxon>
        <taxon>Betaproteobacteria</taxon>
        <taxon>Burkholderiales</taxon>
        <taxon>Comamonadaceae</taxon>
        <taxon>Comamonas</taxon>
    </lineage>
</organism>
<evidence type="ECO:0000313" key="1">
    <source>
        <dbReference type="EMBL" id="KGH30896.1"/>
    </source>
</evidence>
<comment type="caution">
    <text evidence="1">The sequence shown here is derived from an EMBL/GenBank/DDBJ whole genome shotgun (WGS) entry which is preliminary data.</text>
</comment>
<reference evidence="1 2" key="1">
    <citation type="submission" date="2013-09" db="EMBL/GenBank/DDBJ databases">
        <title>High correlation between genotypes and phenotypes of environmental bacteria Comamonas testosteroni strains.</title>
        <authorList>
            <person name="Liu L."/>
            <person name="Zhu W."/>
            <person name="Xia X."/>
            <person name="Xu B."/>
            <person name="Luo M."/>
            <person name="Wang G."/>
        </authorList>
    </citation>
    <scope>NUCLEOTIDE SEQUENCE [LARGE SCALE GENOMIC DNA]</scope>
    <source>
        <strain evidence="1 2">JL40</strain>
    </source>
</reference>
<sequence>MQNVITIAQDNNAQAIAEADWGCELASAFEVKESYCVSLLQKGERDLTFHYTMATDLKAARAEALDAYPGAELIAGTVY</sequence>
<name>A0A096FKK7_COMTE</name>
<protein>
    <submittedName>
        <fullName evidence="1">Uncharacterized protein</fullName>
    </submittedName>
</protein>
<proteinExistence type="predicted"/>
<dbReference type="EMBL" id="AWOR01000037">
    <property type="protein sequence ID" value="KGH30896.1"/>
    <property type="molecule type" value="Genomic_DNA"/>
</dbReference>
<dbReference type="Proteomes" id="UP000029553">
    <property type="component" value="Unassembled WGS sequence"/>
</dbReference>
<dbReference type="AlphaFoldDB" id="A0A096FKK7"/>
<gene>
    <name evidence="1" type="ORF">P353_08520</name>
</gene>
<dbReference type="RefSeq" id="WP_034367722.1">
    <property type="nucleotide sequence ID" value="NZ_AWOR01000037.1"/>
</dbReference>
<accession>A0A096FKK7</accession>
<evidence type="ECO:0000313" key="2">
    <source>
        <dbReference type="Proteomes" id="UP000029553"/>
    </source>
</evidence>